<dbReference type="AlphaFoldDB" id="A0A4R2L0P8"/>
<dbReference type="Proteomes" id="UP000294980">
    <property type="component" value="Unassembled WGS sequence"/>
</dbReference>
<keyword evidence="4" id="KW-1185">Reference proteome</keyword>
<evidence type="ECO:0000313" key="4">
    <source>
        <dbReference type="Proteomes" id="UP000294980"/>
    </source>
</evidence>
<sequence>MKELYAEHPAMFKNNPLGFILAVLLIPVAVGVLILLWWYLQTKSSKLTVFENEILFEKGLLSKERSEVNISIVRTVRVKQSFFNRIFGVGTVSIYTAGDNPEIVAKGMPDPNRIRELIKMGQNGA</sequence>
<dbReference type="RefSeq" id="WP_205686514.1">
    <property type="nucleotide sequence ID" value="NZ_QQSW01000003.1"/>
</dbReference>
<evidence type="ECO:0000313" key="3">
    <source>
        <dbReference type="EMBL" id="TCO76108.1"/>
    </source>
</evidence>
<reference evidence="3 4" key="1">
    <citation type="submission" date="2019-03" db="EMBL/GenBank/DDBJ databases">
        <title>Genomic Encyclopedia of Type Strains, Phase IV (KMG-IV): sequencing the most valuable type-strain genomes for metagenomic binning, comparative biology and taxonomic classification.</title>
        <authorList>
            <person name="Goeker M."/>
        </authorList>
    </citation>
    <scope>NUCLEOTIDE SEQUENCE [LARGE SCALE GENOMIC DNA]</scope>
    <source>
        <strain evidence="3 4">DSM 23344</strain>
    </source>
</reference>
<dbReference type="EMBL" id="SLWX01000005">
    <property type="protein sequence ID" value="TCO76108.1"/>
    <property type="molecule type" value="Genomic_DNA"/>
</dbReference>
<protein>
    <submittedName>
        <fullName evidence="3">PH (Pleckstrin Homology) domain-containing protein</fullName>
    </submittedName>
</protein>
<accession>A0A4R2L0P8</accession>
<comment type="caution">
    <text evidence="3">The sequence shown here is derived from an EMBL/GenBank/DDBJ whole genome shotgun (WGS) entry which is preliminary data.</text>
</comment>
<keyword evidence="1" id="KW-0472">Membrane</keyword>
<dbReference type="InterPro" id="IPR005182">
    <property type="entry name" value="YdbS-like_PH"/>
</dbReference>
<evidence type="ECO:0000259" key="2">
    <source>
        <dbReference type="Pfam" id="PF03703"/>
    </source>
</evidence>
<evidence type="ECO:0000256" key="1">
    <source>
        <dbReference type="SAM" id="Phobius"/>
    </source>
</evidence>
<keyword evidence="1" id="KW-1133">Transmembrane helix</keyword>
<organism evidence="3 4">
    <name type="scientific">Chromatocurvus halotolerans</name>
    <dbReference type="NCBI Taxonomy" id="1132028"/>
    <lineage>
        <taxon>Bacteria</taxon>
        <taxon>Pseudomonadati</taxon>
        <taxon>Pseudomonadota</taxon>
        <taxon>Gammaproteobacteria</taxon>
        <taxon>Cellvibrionales</taxon>
        <taxon>Halieaceae</taxon>
        <taxon>Chromatocurvus</taxon>
    </lineage>
</organism>
<gene>
    <name evidence="3" type="ORF">EV688_10568</name>
</gene>
<dbReference type="PANTHER" id="PTHR37938:SF1">
    <property type="entry name" value="BLL0215 PROTEIN"/>
    <property type="match status" value="1"/>
</dbReference>
<feature type="transmembrane region" description="Helical" evidence="1">
    <location>
        <begin position="20"/>
        <end position="40"/>
    </location>
</feature>
<keyword evidence="1" id="KW-0812">Transmembrane</keyword>
<dbReference type="Pfam" id="PF03703">
    <property type="entry name" value="bPH_2"/>
    <property type="match status" value="1"/>
</dbReference>
<feature type="domain" description="YdbS-like PH" evidence="2">
    <location>
        <begin position="46"/>
        <end position="118"/>
    </location>
</feature>
<name>A0A4R2L0P8_9GAMM</name>
<dbReference type="PANTHER" id="PTHR37938">
    <property type="entry name" value="BLL0215 PROTEIN"/>
    <property type="match status" value="1"/>
</dbReference>
<proteinExistence type="predicted"/>